<dbReference type="GO" id="GO:0016740">
    <property type="term" value="F:transferase activity"/>
    <property type="evidence" value="ECO:0007669"/>
    <property type="project" value="UniProtKB-KW"/>
</dbReference>
<dbReference type="STRING" id="1454004.AW11_00242"/>
<dbReference type="SUPFAM" id="SSF46785">
    <property type="entry name" value="Winged helix' DNA-binding domain"/>
    <property type="match status" value="1"/>
</dbReference>
<dbReference type="AlphaFoldDB" id="A0A011PU22"/>
<feature type="domain" description="Polymerase beta nucleotidyltransferase" evidence="1">
    <location>
        <begin position="109"/>
        <end position="139"/>
    </location>
</feature>
<dbReference type="Proteomes" id="UP000022141">
    <property type="component" value="Unassembled WGS sequence"/>
</dbReference>
<dbReference type="Gene3D" id="3.30.460.10">
    <property type="entry name" value="Beta Polymerase, domain 2"/>
    <property type="match status" value="1"/>
</dbReference>
<dbReference type="PATRIC" id="fig|1454004.3.peg.246"/>
<comment type="caution">
    <text evidence="2">The sequence shown here is derived from an EMBL/GenBank/DDBJ whole genome shotgun (WGS) entry which is preliminary data.</text>
</comment>
<dbReference type="InterPro" id="IPR043519">
    <property type="entry name" value="NT_sf"/>
</dbReference>
<name>A0A011PU22_ACCRE</name>
<dbReference type="Pfam" id="PF18765">
    <property type="entry name" value="Polbeta"/>
    <property type="match status" value="1"/>
</dbReference>
<dbReference type="CDD" id="cd05403">
    <property type="entry name" value="NT_KNTase_like"/>
    <property type="match status" value="1"/>
</dbReference>
<dbReference type="EMBL" id="JEMY01000003">
    <property type="protein sequence ID" value="EXI90901.1"/>
    <property type="molecule type" value="Genomic_DNA"/>
</dbReference>
<accession>A0A011PU22</accession>
<reference evidence="2" key="1">
    <citation type="submission" date="2014-02" db="EMBL/GenBank/DDBJ databases">
        <title>Expanding our view of genomic diversity in Candidatus Accumulibacter clades.</title>
        <authorList>
            <person name="Skennerton C.T."/>
            <person name="Barr J.J."/>
            <person name="Slater F.R."/>
            <person name="Bond P.L."/>
            <person name="Tyson G.W."/>
        </authorList>
    </citation>
    <scope>NUCLEOTIDE SEQUENCE [LARGE SCALE GENOMIC DNA]</scope>
</reference>
<proteinExistence type="predicted"/>
<organism evidence="2 3">
    <name type="scientific">Accumulibacter regalis</name>
    <dbReference type="NCBI Taxonomy" id="522306"/>
    <lineage>
        <taxon>Bacteria</taxon>
        <taxon>Pseudomonadati</taxon>
        <taxon>Pseudomonadota</taxon>
        <taxon>Betaproteobacteria</taxon>
        <taxon>Candidatus Accumulibacter</taxon>
    </lineage>
</organism>
<sequence length="200" mass="21837">MSNLANNGVSNALFSRTLSGVLALLFGQPGNSFYTREIVRRVGTGGSQVHKDLERLTGAGLILREPRGNLVFYRANPDAAVYPELVGLVGKSFGIADRLRACLEPVASRIQCAIVFGSVARREQRADSDVDLLLIGEVRLSELAVPLHAAEEALCMRISPTLMSVEEFRRKRQNDDYFLKNVLAGELITLWGALDPTVAP</sequence>
<evidence type="ECO:0000259" key="1">
    <source>
        <dbReference type="Pfam" id="PF18765"/>
    </source>
</evidence>
<protein>
    <submittedName>
        <fullName evidence="2">Nucleotidyltransferase</fullName>
    </submittedName>
</protein>
<dbReference type="InterPro" id="IPR041633">
    <property type="entry name" value="Polbeta"/>
</dbReference>
<dbReference type="InterPro" id="IPR036390">
    <property type="entry name" value="WH_DNA-bd_sf"/>
</dbReference>
<gene>
    <name evidence="2" type="ORF">AW11_00242</name>
</gene>
<dbReference type="eggNOG" id="COG1708">
    <property type="taxonomic scope" value="Bacteria"/>
</dbReference>
<dbReference type="Gene3D" id="1.10.10.10">
    <property type="entry name" value="Winged helix-like DNA-binding domain superfamily/Winged helix DNA-binding domain"/>
    <property type="match status" value="1"/>
</dbReference>
<keyword evidence="3" id="KW-1185">Reference proteome</keyword>
<dbReference type="SUPFAM" id="SSF81301">
    <property type="entry name" value="Nucleotidyltransferase"/>
    <property type="match status" value="1"/>
</dbReference>
<dbReference type="InterPro" id="IPR036388">
    <property type="entry name" value="WH-like_DNA-bd_sf"/>
</dbReference>
<evidence type="ECO:0000313" key="3">
    <source>
        <dbReference type="Proteomes" id="UP000022141"/>
    </source>
</evidence>
<evidence type="ECO:0000313" key="2">
    <source>
        <dbReference type="EMBL" id="EXI90901.1"/>
    </source>
</evidence>